<dbReference type="GO" id="GO:0006396">
    <property type="term" value="P:RNA processing"/>
    <property type="evidence" value="ECO:0007669"/>
    <property type="project" value="InterPro"/>
</dbReference>
<sequence length="264" mass="28095">MNGKYGRKPLQRHNKPEPEARTASYVIGRNAVSELLKSGRDIDKIYIKKGERTGSVTVIAAEAIKRGIPVIDAENSKLDFMACGQPHQGVVASAAVKDYATVDDMLKLAEDRGEKPLIVIADGIEDPQNLGALIRAAECAGAHGIIIPKRRAVGLTDTVGKASAGAVEYVPVAKVTNLAQTVDELKEKGLWIFAAEAGGTPFYKTDMSCPAVIILGSEGFGVSRLLKDKSDFIISIPMYGKINSLNVSAAGAVVLNEAARQRHS</sequence>
<evidence type="ECO:0000256" key="1">
    <source>
        <dbReference type="ARBA" id="ARBA00007228"/>
    </source>
</evidence>
<dbReference type="InterPro" id="IPR029028">
    <property type="entry name" value="Alpha/beta_knot_MTases"/>
</dbReference>
<dbReference type="CDD" id="cd18103">
    <property type="entry name" value="SpoU-like_RlmB"/>
    <property type="match status" value="1"/>
</dbReference>
<dbReference type="PANTHER" id="PTHR46429:SF1">
    <property type="entry name" value="23S RRNA (GUANOSINE-2'-O-)-METHYLTRANSFERASE RLMB"/>
    <property type="match status" value="1"/>
</dbReference>
<comment type="caution">
    <text evidence="6">The sequence shown here is derived from an EMBL/GenBank/DDBJ whole genome shotgun (WGS) entry which is preliminary data.</text>
</comment>
<evidence type="ECO:0000313" key="7">
    <source>
        <dbReference type="EMBL" id="MCI5754826.1"/>
    </source>
</evidence>
<reference evidence="6" key="1">
    <citation type="submission" date="2012-11" db="EMBL/GenBank/DDBJ databases">
        <title>Dependencies among metagenomic species, viruses, plasmids and units of genetic variation.</title>
        <authorList>
            <person name="Nielsen H.B."/>
            <person name="Almeida M."/>
            <person name="Juncker A.S."/>
            <person name="Rasmussen S."/>
            <person name="Li J."/>
            <person name="Sunagawa S."/>
            <person name="Plichta D."/>
            <person name="Gautier L."/>
            <person name="Le Chatelier E."/>
            <person name="Peletier E."/>
            <person name="Bonde I."/>
            <person name="Nielsen T."/>
            <person name="Manichanh C."/>
            <person name="Arumugam M."/>
            <person name="Batto J."/>
            <person name="Santos M.B.Q.D."/>
            <person name="Blom N."/>
            <person name="Borruel N."/>
            <person name="Burgdorf K.S."/>
            <person name="Boumezbeur F."/>
            <person name="Casellas F."/>
            <person name="Dore J."/>
            <person name="Guarner F."/>
            <person name="Hansen T."/>
            <person name="Hildebrand F."/>
            <person name="Kaas R.S."/>
            <person name="Kennedy S."/>
            <person name="Kristiansen K."/>
            <person name="Kultima J.R."/>
            <person name="Leonard P."/>
            <person name="Levenez F."/>
            <person name="Lund O."/>
            <person name="Moumen B."/>
            <person name="Le Paslier D."/>
            <person name="Pons N."/>
            <person name="Pedersen O."/>
            <person name="Prifti E."/>
            <person name="Qin J."/>
            <person name="Raes J."/>
            <person name="Tap J."/>
            <person name="Tims S."/>
            <person name="Ussery D.W."/>
            <person name="Yamada T."/>
            <person name="MetaHit consortium"/>
            <person name="Renault P."/>
            <person name="Sicheritz-Ponten T."/>
            <person name="Bork P."/>
            <person name="Wang J."/>
            <person name="Brunak S."/>
            <person name="Ehrlich S.D."/>
        </authorList>
    </citation>
    <scope>NUCLEOTIDE SEQUENCE [LARGE SCALE GENOMIC DNA]</scope>
</reference>
<evidence type="ECO:0000313" key="9">
    <source>
        <dbReference type="Proteomes" id="UP001139365"/>
    </source>
</evidence>
<feature type="compositionally biased region" description="Basic residues" evidence="4">
    <location>
        <begin position="1"/>
        <end position="13"/>
    </location>
</feature>
<dbReference type="EMBL" id="CBFW010000019">
    <property type="protein sequence ID" value="CDC70055.1"/>
    <property type="molecule type" value="Genomic_DNA"/>
</dbReference>
<feature type="domain" description="RNA 2-O ribose methyltransferase substrate binding" evidence="5">
    <location>
        <begin position="25"/>
        <end position="100"/>
    </location>
</feature>
<dbReference type="AlphaFoldDB" id="R6TCV8"/>
<dbReference type="InterPro" id="IPR004441">
    <property type="entry name" value="rRNA_MeTrfase_TrmH"/>
</dbReference>
<protein>
    <submittedName>
        <fullName evidence="7">23S rRNA (Guanosine(2251)-2'-O)-methyltransferase RlmB</fullName>
    </submittedName>
    <submittedName>
        <fullName evidence="6">RNA methyltransferase TrmH family group 3</fullName>
    </submittedName>
</protein>
<dbReference type="GO" id="GO:0005829">
    <property type="term" value="C:cytosol"/>
    <property type="evidence" value="ECO:0007669"/>
    <property type="project" value="TreeGrafter"/>
</dbReference>
<evidence type="ECO:0000313" key="8">
    <source>
        <dbReference type="Proteomes" id="UP000017938"/>
    </source>
</evidence>
<proteinExistence type="inferred from homology"/>
<dbReference type="SUPFAM" id="SSF55315">
    <property type="entry name" value="L30e-like"/>
    <property type="match status" value="1"/>
</dbReference>
<name>R6TCV8_9BACT</name>
<comment type="similarity">
    <text evidence="1">Belongs to the class IV-like SAM-binding methyltransferase superfamily. RNA methyltransferase TrmH family.</text>
</comment>
<gene>
    <name evidence="7" type="primary">rlmB</name>
    <name evidence="6" type="ORF">BN580_00662</name>
    <name evidence="7" type="ORF">MR241_00845</name>
</gene>
<dbReference type="InterPro" id="IPR013123">
    <property type="entry name" value="SpoU_subst-bd"/>
</dbReference>
<dbReference type="EMBL" id="JALEMU010000017">
    <property type="protein sequence ID" value="MCI5754826.1"/>
    <property type="molecule type" value="Genomic_DNA"/>
</dbReference>
<evidence type="ECO:0000313" key="6">
    <source>
        <dbReference type="EMBL" id="CDC70055.1"/>
    </source>
</evidence>
<dbReference type="InterPro" id="IPR029026">
    <property type="entry name" value="tRNA_m1G_MTases_N"/>
</dbReference>
<dbReference type="Pfam" id="PF08032">
    <property type="entry name" value="SpoU_sub_bind"/>
    <property type="match status" value="1"/>
</dbReference>
<evidence type="ECO:0000256" key="3">
    <source>
        <dbReference type="ARBA" id="ARBA00022679"/>
    </source>
</evidence>
<dbReference type="InterPro" id="IPR001537">
    <property type="entry name" value="SpoU_MeTrfase"/>
</dbReference>
<dbReference type="Gene3D" id="3.40.1280.10">
    <property type="match status" value="1"/>
</dbReference>
<dbReference type="STRING" id="1263015.BN580_00662"/>
<evidence type="ECO:0000256" key="4">
    <source>
        <dbReference type="SAM" id="MobiDB-lite"/>
    </source>
</evidence>
<dbReference type="Pfam" id="PF00588">
    <property type="entry name" value="SpoU_methylase"/>
    <property type="match status" value="1"/>
</dbReference>
<keyword evidence="2 6" id="KW-0489">Methyltransferase</keyword>
<dbReference type="Proteomes" id="UP001139365">
    <property type="component" value="Unassembled WGS sequence"/>
</dbReference>
<dbReference type="GO" id="GO:0032259">
    <property type="term" value="P:methylation"/>
    <property type="evidence" value="ECO:0007669"/>
    <property type="project" value="UniProtKB-KW"/>
</dbReference>
<organism evidence="6 8">
    <name type="scientific">Candidatus Colimorpha enterica</name>
    <dbReference type="NCBI Taxonomy" id="3083063"/>
    <lineage>
        <taxon>Bacteria</taxon>
        <taxon>Pseudomonadati</taxon>
        <taxon>Bacteroidota</taxon>
        <taxon>Bacteroidia</taxon>
        <taxon>Bacteroidales</taxon>
        <taxon>Candidatus Colimorpha</taxon>
    </lineage>
</organism>
<accession>R6TCV8</accession>
<dbReference type="PANTHER" id="PTHR46429">
    <property type="entry name" value="23S RRNA (GUANOSINE-2'-O-)-METHYLTRANSFERASE RLMB"/>
    <property type="match status" value="1"/>
</dbReference>
<dbReference type="GO" id="GO:0008173">
    <property type="term" value="F:RNA methyltransferase activity"/>
    <property type="evidence" value="ECO:0007669"/>
    <property type="project" value="InterPro"/>
</dbReference>
<evidence type="ECO:0000256" key="2">
    <source>
        <dbReference type="ARBA" id="ARBA00022603"/>
    </source>
</evidence>
<evidence type="ECO:0000259" key="5">
    <source>
        <dbReference type="SMART" id="SM00967"/>
    </source>
</evidence>
<dbReference type="Gene3D" id="3.30.1330.30">
    <property type="match status" value="1"/>
</dbReference>
<dbReference type="NCBIfam" id="TIGR00186">
    <property type="entry name" value="rRNA_methyl_3"/>
    <property type="match status" value="1"/>
</dbReference>
<dbReference type="GO" id="GO:0003723">
    <property type="term" value="F:RNA binding"/>
    <property type="evidence" value="ECO:0007669"/>
    <property type="project" value="InterPro"/>
</dbReference>
<dbReference type="SMART" id="SM00967">
    <property type="entry name" value="SpoU_sub_bind"/>
    <property type="match status" value="1"/>
</dbReference>
<keyword evidence="3 6" id="KW-0808">Transferase</keyword>
<dbReference type="InterPro" id="IPR029064">
    <property type="entry name" value="Ribosomal_eL30-like_sf"/>
</dbReference>
<dbReference type="FunFam" id="3.40.1280.10:FF:000008">
    <property type="entry name" value="Group 3 RNA methyltransferase TrmH"/>
    <property type="match status" value="1"/>
</dbReference>
<dbReference type="SUPFAM" id="SSF75217">
    <property type="entry name" value="alpha/beta knot"/>
    <property type="match status" value="1"/>
</dbReference>
<reference evidence="7 9" key="2">
    <citation type="submission" date="2022-03" db="EMBL/GenBank/DDBJ databases">
        <title>Metagenome-assembled genomes from swine fecal metagenomes.</title>
        <authorList>
            <person name="Holman D.B."/>
            <person name="Kommadath A."/>
        </authorList>
    </citation>
    <scope>NUCLEOTIDE SEQUENCE [LARGE SCALE GENOMIC DNA]</scope>
    <source>
        <strain evidence="7">SUG147</strain>
    </source>
</reference>
<dbReference type="Proteomes" id="UP000017938">
    <property type="component" value="Unassembled WGS sequence"/>
</dbReference>
<feature type="region of interest" description="Disordered" evidence="4">
    <location>
        <begin position="1"/>
        <end position="21"/>
    </location>
</feature>